<dbReference type="EMBL" id="JAUEPS010000035">
    <property type="protein sequence ID" value="KAK0450473.1"/>
    <property type="molecule type" value="Genomic_DNA"/>
</dbReference>
<dbReference type="GeneID" id="85366806"/>
<dbReference type="Proteomes" id="UP001175211">
    <property type="component" value="Unassembled WGS sequence"/>
</dbReference>
<evidence type="ECO:0000313" key="1">
    <source>
        <dbReference type="EMBL" id="KAK0450473.1"/>
    </source>
</evidence>
<keyword evidence="2" id="KW-1185">Reference proteome</keyword>
<reference evidence="1" key="1">
    <citation type="submission" date="2023-06" db="EMBL/GenBank/DDBJ databases">
        <authorList>
            <consortium name="Lawrence Berkeley National Laboratory"/>
            <person name="Ahrendt S."/>
            <person name="Sahu N."/>
            <person name="Indic B."/>
            <person name="Wong-Bajracharya J."/>
            <person name="Merenyi Z."/>
            <person name="Ke H.-M."/>
            <person name="Monk M."/>
            <person name="Kocsube S."/>
            <person name="Drula E."/>
            <person name="Lipzen A."/>
            <person name="Balint B."/>
            <person name="Henrissat B."/>
            <person name="Andreopoulos B."/>
            <person name="Martin F.M."/>
            <person name="Harder C.B."/>
            <person name="Rigling D."/>
            <person name="Ford K.L."/>
            <person name="Foster G.D."/>
            <person name="Pangilinan J."/>
            <person name="Papanicolaou A."/>
            <person name="Barry K."/>
            <person name="LaButti K."/>
            <person name="Viragh M."/>
            <person name="Koriabine M."/>
            <person name="Yan M."/>
            <person name="Riley R."/>
            <person name="Champramary S."/>
            <person name="Plett K.L."/>
            <person name="Tsai I.J."/>
            <person name="Slot J."/>
            <person name="Sipos G."/>
            <person name="Plett J."/>
            <person name="Nagy L.G."/>
            <person name="Grigoriev I.V."/>
        </authorList>
    </citation>
    <scope>NUCLEOTIDE SEQUENCE</scope>
    <source>
        <strain evidence="1">CCBAS 213</strain>
    </source>
</reference>
<dbReference type="RefSeq" id="XP_060327344.1">
    <property type="nucleotide sequence ID" value="XM_060483258.1"/>
</dbReference>
<proteinExistence type="predicted"/>
<protein>
    <submittedName>
        <fullName evidence="1">Uncharacterized protein</fullName>
    </submittedName>
</protein>
<gene>
    <name evidence="1" type="ORF">EV420DRAFT_736848</name>
</gene>
<evidence type="ECO:0000313" key="2">
    <source>
        <dbReference type="Proteomes" id="UP001175211"/>
    </source>
</evidence>
<sequence length="244" mass="27648">MFRWRHERRGTSASPHSFIVAYCSRIYSWIPSLVSASASPSTAHFLPPTTMPASNILLRVSEIAEASGVPYLQNVAKVAVVFFKQLEGKGKNKKDAKELSESIGNTIVVIDTLICMHGKVGAPYFEGICGEMENYLAGIAQDLKDDQRKHRGIKGILNVDDFKDAIQTYRKRVDDLKMDFLIHLMGDCFLEVIQVHSIVQGLKEGSEMRQTDVVEMTSREFMIRMIRITKHAVFFFSLIEYPRK</sequence>
<accession>A0AA39JXC4</accession>
<comment type="caution">
    <text evidence="1">The sequence shown here is derived from an EMBL/GenBank/DDBJ whole genome shotgun (WGS) entry which is preliminary data.</text>
</comment>
<name>A0AA39JXC4_ARMTA</name>
<dbReference type="AlphaFoldDB" id="A0AA39JXC4"/>
<organism evidence="1 2">
    <name type="scientific">Armillaria tabescens</name>
    <name type="common">Ringless honey mushroom</name>
    <name type="synonym">Agaricus tabescens</name>
    <dbReference type="NCBI Taxonomy" id="1929756"/>
    <lineage>
        <taxon>Eukaryota</taxon>
        <taxon>Fungi</taxon>
        <taxon>Dikarya</taxon>
        <taxon>Basidiomycota</taxon>
        <taxon>Agaricomycotina</taxon>
        <taxon>Agaricomycetes</taxon>
        <taxon>Agaricomycetidae</taxon>
        <taxon>Agaricales</taxon>
        <taxon>Marasmiineae</taxon>
        <taxon>Physalacriaceae</taxon>
        <taxon>Desarmillaria</taxon>
    </lineage>
</organism>